<comment type="pathway">
    <text evidence="2">Glycan biosynthesis; sucrose metabolism.</text>
</comment>
<feature type="transmembrane region" description="Helical" evidence="13">
    <location>
        <begin position="372"/>
        <end position="390"/>
    </location>
</feature>
<evidence type="ECO:0000256" key="2">
    <source>
        <dbReference type="ARBA" id="ARBA00004914"/>
    </source>
</evidence>
<dbReference type="PANTHER" id="PTHR19432:SF35">
    <property type="entry name" value="SOLUTE CARRIER FAMILY 45 MEMBER 3 ISOFORM X1"/>
    <property type="match status" value="1"/>
</dbReference>
<dbReference type="GO" id="GO:0005886">
    <property type="term" value="C:plasma membrane"/>
    <property type="evidence" value="ECO:0007669"/>
    <property type="project" value="UniProtKB-SubCell"/>
</dbReference>
<keyword evidence="4" id="KW-0813">Transport</keyword>
<name>A0AAD8K4C3_TARER</name>
<keyword evidence="7 13" id="KW-0812">Transmembrane</keyword>
<evidence type="ECO:0000256" key="1">
    <source>
        <dbReference type="ARBA" id="ARBA00004651"/>
    </source>
</evidence>
<evidence type="ECO:0000256" key="5">
    <source>
        <dbReference type="ARBA" id="ARBA00022475"/>
    </source>
</evidence>
<feature type="transmembrane region" description="Helical" evidence="13">
    <location>
        <begin position="267"/>
        <end position="287"/>
    </location>
</feature>
<evidence type="ECO:0000256" key="13">
    <source>
        <dbReference type="SAM" id="Phobius"/>
    </source>
</evidence>
<feature type="transmembrane region" description="Helical" evidence="13">
    <location>
        <begin position="560"/>
        <end position="579"/>
    </location>
</feature>
<dbReference type="InterPro" id="IPR036259">
    <property type="entry name" value="MFS_trans_sf"/>
</dbReference>
<accession>A0AAD8K4C3</accession>
<sequence>MDSVSIRVPYKNLKHNADAEVEMMSFDEDDNRRIELERLDRFSNGNANGSGSGYSSSSPQRSPTENCSLITLILSCTVAAGVQFGWALQLSLLTPYIQTLGIGHAFSSFIWLCGPITGLVVQPCVGIWSDKCSSKYGRRRPFIFVGSLMISIAVITIGFSADIGYLIGDTKEHCSTFKGTRTRAAFVFIIGFWMLDLANNTVQGPARALLADLAGPDQRNSANAIFCSWMAIGNILGFLSGSSGNWHRWFPFLTSRACCEACGNLKAAFLVAVIFLTFCTLVTLYFAKEVPLAPKQHQRSLDSAPLLDEAGNLKGITENTTPIEHTTTNNHNNNNNVMAEEDVGIESFNDSPGAVLVNLLTSLRHLPPGMHSVLVVMALTWLSWFPFFLFDTDWMGREVYHGDPKGDATEVSAYDQGVREGAFGLLLNSVVLGISSFLIEPMCQWMGSRLVWALSNFCVFACMAGTAIITLISVQESSVQNIVGKNETIKNASLVIFAILGLPLAITYSVPFSVTAELTADTGGGQGLAIGVLNLAIVIPQMIVSLGAGPWDALFGGGNAPAFVLASLSALAAGVFAALKLPTLSSTSYKPTGFHFG</sequence>
<evidence type="ECO:0000256" key="12">
    <source>
        <dbReference type="SAM" id="MobiDB-lite"/>
    </source>
</evidence>
<keyword evidence="9 13" id="KW-1133">Transmembrane helix</keyword>
<evidence type="ECO:0000256" key="8">
    <source>
        <dbReference type="ARBA" id="ARBA00022847"/>
    </source>
</evidence>
<dbReference type="Gene3D" id="1.20.1250.20">
    <property type="entry name" value="MFS general substrate transporter like domains"/>
    <property type="match status" value="1"/>
</dbReference>
<feature type="transmembrane region" description="Helical" evidence="13">
    <location>
        <begin position="528"/>
        <end position="548"/>
    </location>
</feature>
<dbReference type="InterPro" id="IPR011701">
    <property type="entry name" value="MFS"/>
</dbReference>
<reference evidence="14" key="1">
    <citation type="journal article" date="2023" name="bioRxiv">
        <title>Improved chromosome-level genome assembly for marigold (Tagetes erecta).</title>
        <authorList>
            <person name="Jiang F."/>
            <person name="Yuan L."/>
            <person name="Wang S."/>
            <person name="Wang H."/>
            <person name="Xu D."/>
            <person name="Wang A."/>
            <person name="Fan W."/>
        </authorList>
    </citation>
    <scope>NUCLEOTIDE SEQUENCE</scope>
    <source>
        <strain evidence="14">WSJ</strain>
        <tissue evidence="14">Leaf</tissue>
    </source>
</reference>
<keyword evidence="8" id="KW-0769">Symport</keyword>
<dbReference type="SUPFAM" id="SSF103473">
    <property type="entry name" value="MFS general substrate transporter"/>
    <property type="match status" value="1"/>
</dbReference>
<dbReference type="Proteomes" id="UP001229421">
    <property type="component" value="Unassembled WGS sequence"/>
</dbReference>
<feature type="transmembrane region" description="Helical" evidence="13">
    <location>
        <begin position="108"/>
        <end position="129"/>
    </location>
</feature>
<evidence type="ECO:0000256" key="11">
    <source>
        <dbReference type="ARBA" id="ARBA00044504"/>
    </source>
</evidence>
<comment type="similarity">
    <text evidence="11">Belongs to the major facilitator superfamily. Phosphate:H(+) symporter (TC 2.A.1.9) family.</text>
</comment>
<dbReference type="FunFam" id="1.20.1250.20:FF:000366">
    <property type="entry name" value="Sucrose transport protein SUT5"/>
    <property type="match status" value="1"/>
</dbReference>
<feature type="region of interest" description="Disordered" evidence="12">
    <location>
        <begin position="42"/>
        <end position="62"/>
    </location>
</feature>
<organism evidence="14 15">
    <name type="scientific">Tagetes erecta</name>
    <name type="common">African marigold</name>
    <dbReference type="NCBI Taxonomy" id="13708"/>
    <lineage>
        <taxon>Eukaryota</taxon>
        <taxon>Viridiplantae</taxon>
        <taxon>Streptophyta</taxon>
        <taxon>Embryophyta</taxon>
        <taxon>Tracheophyta</taxon>
        <taxon>Spermatophyta</taxon>
        <taxon>Magnoliopsida</taxon>
        <taxon>eudicotyledons</taxon>
        <taxon>Gunneridae</taxon>
        <taxon>Pentapetalae</taxon>
        <taxon>asterids</taxon>
        <taxon>campanulids</taxon>
        <taxon>Asterales</taxon>
        <taxon>Asteraceae</taxon>
        <taxon>Asteroideae</taxon>
        <taxon>Heliantheae alliance</taxon>
        <taxon>Tageteae</taxon>
        <taxon>Tagetes</taxon>
    </lineage>
</organism>
<feature type="transmembrane region" description="Helical" evidence="13">
    <location>
        <begin position="494"/>
        <end position="516"/>
    </location>
</feature>
<dbReference type="EMBL" id="JAUHHV010000008">
    <property type="protein sequence ID" value="KAK1415678.1"/>
    <property type="molecule type" value="Genomic_DNA"/>
</dbReference>
<dbReference type="Pfam" id="PF07690">
    <property type="entry name" value="MFS_1"/>
    <property type="match status" value="1"/>
</dbReference>
<evidence type="ECO:0000256" key="7">
    <source>
        <dbReference type="ARBA" id="ARBA00022692"/>
    </source>
</evidence>
<dbReference type="AlphaFoldDB" id="A0AAD8K4C3"/>
<keyword evidence="5" id="KW-1003">Cell membrane</keyword>
<evidence type="ECO:0000256" key="9">
    <source>
        <dbReference type="ARBA" id="ARBA00022989"/>
    </source>
</evidence>
<dbReference type="PANTHER" id="PTHR19432">
    <property type="entry name" value="SUGAR TRANSPORTER"/>
    <property type="match status" value="1"/>
</dbReference>
<evidence type="ECO:0000256" key="6">
    <source>
        <dbReference type="ARBA" id="ARBA00022597"/>
    </source>
</evidence>
<evidence type="ECO:0000256" key="10">
    <source>
        <dbReference type="ARBA" id="ARBA00023136"/>
    </source>
</evidence>
<comment type="subcellular location">
    <subcellularLocation>
        <location evidence="1">Cell membrane</location>
        <topology evidence="1">Multi-pass membrane protein</topology>
    </subcellularLocation>
</comment>
<dbReference type="CDD" id="cd17313">
    <property type="entry name" value="MFS_SLC45_SUC"/>
    <property type="match status" value="1"/>
</dbReference>
<feature type="compositionally biased region" description="Low complexity" evidence="12">
    <location>
        <begin position="43"/>
        <end position="58"/>
    </location>
</feature>
<gene>
    <name evidence="14" type="ORF">QVD17_31463</name>
</gene>
<protein>
    <submittedName>
        <fullName evidence="14">Uncharacterized protein</fullName>
    </submittedName>
</protein>
<comment type="similarity">
    <text evidence="3">Belongs to the glycoside-pentoside-hexuronide (GPH) cation symporter transporter (TC 2.A.2.4) family.</text>
</comment>
<evidence type="ECO:0000256" key="3">
    <source>
        <dbReference type="ARBA" id="ARBA00007134"/>
    </source>
</evidence>
<evidence type="ECO:0000313" key="15">
    <source>
        <dbReference type="Proteomes" id="UP001229421"/>
    </source>
</evidence>
<feature type="transmembrane region" description="Helical" evidence="13">
    <location>
        <begin position="451"/>
        <end position="474"/>
    </location>
</feature>
<feature type="transmembrane region" description="Helical" evidence="13">
    <location>
        <begin position="67"/>
        <end position="88"/>
    </location>
</feature>
<comment type="caution">
    <text evidence="14">The sequence shown here is derived from an EMBL/GenBank/DDBJ whole genome shotgun (WGS) entry which is preliminary data.</text>
</comment>
<keyword evidence="10 13" id="KW-0472">Membrane</keyword>
<dbReference type="GO" id="GO:0008506">
    <property type="term" value="F:sucrose:proton symporter activity"/>
    <property type="evidence" value="ECO:0007669"/>
    <property type="project" value="TreeGrafter"/>
</dbReference>
<feature type="transmembrane region" description="Helical" evidence="13">
    <location>
        <begin position="421"/>
        <end position="439"/>
    </location>
</feature>
<keyword evidence="6" id="KW-0762">Sugar transport</keyword>
<feature type="transmembrane region" description="Helical" evidence="13">
    <location>
        <begin position="141"/>
        <end position="164"/>
    </location>
</feature>
<proteinExistence type="inferred from homology"/>
<dbReference type="FunFam" id="1.20.1250.20:FF:000182">
    <property type="entry name" value="Sucrose transporter SUC2"/>
    <property type="match status" value="1"/>
</dbReference>
<evidence type="ECO:0000256" key="4">
    <source>
        <dbReference type="ARBA" id="ARBA00022448"/>
    </source>
</evidence>
<evidence type="ECO:0000313" key="14">
    <source>
        <dbReference type="EMBL" id="KAK1415678.1"/>
    </source>
</evidence>
<feature type="transmembrane region" description="Helical" evidence="13">
    <location>
        <begin position="223"/>
        <end position="247"/>
    </location>
</feature>
<keyword evidence="15" id="KW-1185">Reference proteome</keyword>